<dbReference type="GO" id="GO:0005634">
    <property type="term" value="C:nucleus"/>
    <property type="evidence" value="ECO:0007669"/>
    <property type="project" value="TreeGrafter"/>
</dbReference>
<organism evidence="4 5">
    <name type="scientific">Boothiomyces macroporosus</name>
    <dbReference type="NCBI Taxonomy" id="261099"/>
    <lineage>
        <taxon>Eukaryota</taxon>
        <taxon>Fungi</taxon>
        <taxon>Fungi incertae sedis</taxon>
        <taxon>Chytridiomycota</taxon>
        <taxon>Chytridiomycota incertae sedis</taxon>
        <taxon>Chytridiomycetes</taxon>
        <taxon>Rhizophydiales</taxon>
        <taxon>Terramycetaceae</taxon>
        <taxon>Boothiomyces</taxon>
    </lineage>
</organism>
<dbReference type="GO" id="GO:0106335">
    <property type="term" value="F:tRNA (5-carboxymethyluridine(34)-5-O)-methyltransferase activity"/>
    <property type="evidence" value="ECO:0007669"/>
    <property type="project" value="TreeGrafter"/>
</dbReference>
<protein>
    <submittedName>
        <fullName evidence="4">tRNA methyltransferase, has a role in tRNA modification</fullName>
    </submittedName>
</protein>
<dbReference type="InterPro" id="IPR051422">
    <property type="entry name" value="AlkB_tRNA_MeTrf/Diox"/>
</dbReference>
<keyword evidence="5" id="KW-1185">Reference proteome</keyword>
<dbReference type="CDD" id="cd02440">
    <property type="entry name" value="AdoMet_MTases"/>
    <property type="match status" value="1"/>
</dbReference>
<evidence type="ECO:0000259" key="3">
    <source>
        <dbReference type="Pfam" id="PF08241"/>
    </source>
</evidence>
<evidence type="ECO:0000256" key="1">
    <source>
        <dbReference type="ARBA" id="ARBA00022603"/>
    </source>
</evidence>
<dbReference type="SUPFAM" id="SSF53335">
    <property type="entry name" value="S-adenosyl-L-methionine-dependent methyltransferases"/>
    <property type="match status" value="1"/>
</dbReference>
<reference evidence="4" key="1">
    <citation type="submission" date="2020-05" db="EMBL/GenBank/DDBJ databases">
        <title>Phylogenomic resolution of chytrid fungi.</title>
        <authorList>
            <person name="Stajich J.E."/>
            <person name="Amses K."/>
            <person name="Simmons R."/>
            <person name="Seto K."/>
            <person name="Myers J."/>
            <person name="Bonds A."/>
            <person name="Quandt C.A."/>
            <person name="Barry K."/>
            <person name="Liu P."/>
            <person name="Grigoriev I."/>
            <person name="Longcore J.E."/>
            <person name="James T.Y."/>
        </authorList>
    </citation>
    <scope>NUCLEOTIDE SEQUENCE</scope>
    <source>
        <strain evidence="4">PLAUS21</strain>
    </source>
</reference>
<dbReference type="Gene3D" id="3.40.50.150">
    <property type="entry name" value="Vaccinia Virus protein VP39"/>
    <property type="match status" value="1"/>
</dbReference>
<evidence type="ECO:0000313" key="5">
    <source>
        <dbReference type="Proteomes" id="UP001210925"/>
    </source>
</evidence>
<keyword evidence="1 4" id="KW-0489">Methyltransferase</keyword>
<dbReference type="GO" id="GO:0008757">
    <property type="term" value="F:S-adenosylmethionine-dependent methyltransferase activity"/>
    <property type="evidence" value="ECO:0007669"/>
    <property type="project" value="InterPro"/>
</dbReference>
<evidence type="ECO:0000256" key="2">
    <source>
        <dbReference type="ARBA" id="ARBA00022679"/>
    </source>
</evidence>
<dbReference type="PANTHER" id="PTHR13069:SF21">
    <property type="entry name" value="ALKYLATED DNA REPAIR PROTEIN ALKB HOMOLOG 8"/>
    <property type="match status" value="1"/>
</dbReference>
<dbReference type="Pfam" id="PF08241">
    <property type="entry name" value="Methyltransf_11"/>
    <property type="match status" value="1"/>
</dbReference>
<accession>A0AAD5UFB7</accession>
<comment type="caution">
    <text evidence="4">The sequence shown here is derived from an EMBL/GenBank/DDBJ whole genome shotgun (WGS) entry which is preliminary data.</text>
</comment>
<feature type="domain" description="Methyltransferase type 11" evidence="3">
    <location>
        <begin position="52"/>
        <end position="140"/>
    </location>
</feature>
<proteinExistence type="predicted"/>
<dbReference type="GO" id="GO:0030488">
    <property type="term" value="P:tRNA methylation"/>
    <property type="evidence" value="ECO:0007669"/>
    <property type="project" value="TreeGrafter"/>
</dbReference>
<dbReference type="InterPro" id="IPR013216">
    <property type="entry name" value="Methyltransf_11"/>
</dbReference>
<dbReference type="GO" id="GO:0000049">
    <property type="term" value="F:tRNA binding"/>
    <property type="evidence" value="ECO:0007669"/>
    <property type="project" value="TreeGrafter"/>
</dbReference>
<dbReference type="EMBL" id="JADGKB010000050">
    <property type="protein sequence ID" value="KAJ3256493.1"/>
    <property type="molecule type" value="Genomic_DNA"/>
</dbReference>
<keyword evidence="2" id="KW-0808">Transferase</keyword>
<dbReference type="GO" id="GO:0005737">
    <property type="term" value="C:cytoplasm"/>
    <property type="evidence" value="ECO:0007669"/>
    <property type="project" value="TreeGrafter"/>
</dbReference>
<gene>
    <name evidence="4" type="primary">TRM9</name>
    <name evidence="4" type="ORF">HK103_005491</name>
</gene>
<evidence type="ECO:0000313" key="4">
    <source>
        <dbReference type="EMBL" id="KAJ3256493.1"/>
    </source>
</evidence>
<dbReference type="InterPro" id="IPR029063">
    <property type="entry name" value="SAM-dependent_MTases_sf"/>
</dbReference>
<dbReference type="GO" id="GO:0002098">
    <property type="term" value="P:tRNA wobble uridine modification"/>
    <property type="evidence" value="ECO:0007669"/>
    <property type="project" value="TreeGrafter"/>
</dbReference>
<dbReference type="AlphaFoldDB" id="A0AAD5UFB7"/>
<name>A0AAD5UFB7_9FUNG</name>
<dbReference type="Proteomes" id="UP001210925">
    <property type="component" value="Unassembled WGS sequence"/>
</dbReference>
<dbReference type="PANTHER" id="PTHR13069">
    <property type="entry name" value="ALKYLATED DNA REPAIR PROTEIN ALKB HOMOLOG 8"/>
    <property type="match status" value="1"/>
</dbReference>
<sequence>MEHNLEAKELEKIHVHQVYEDIAEHFSSTRYKPWPVVEDFLLSQPLGSIGADVGCGNGKYIHVNPNVYISGSDRSLNLIKIVCEKGFEGLVCDGLSLAYRSNAFDFAISIAVIHHFASAERRLEAIKEILRILRVGGTCLVFVWALEQEKNSKRKFETQDEMVSWTKKDVVYHRYYHLFKAGELDELVKDLPCEILKSGYDRDNHYVILKKK</sequence>